<feature type="domain" description="Pyridoxamine 5'-phosphate oxidase N-terminal" evidence="2">
    <location>
        <begin position="7"/>
        <end position="139"/>
    </location>
</feature>
<reference evidence="3 4" key="1">
    <citation type="submission" date="2024-10" db="EMBL/GenBank/DDBJ databases">
        <title>The Natural Products Discovery Center: Release of the First 8490 Sequenced Strains for Exploring Actinobacteria Biosynthetic Diversity.</title>
        <authorList>
            <person name="Kalkreuter E."/>
            <person name="Kautsar S.A."/>
            <person name="Yang D."/>
            <person name="Bader C.D."/>
            <person name="Teijaro C.N."/>
            <person name="Fluegel L."/>
            <person name="Davis C.M."/>
            <person name="Simpson J.R."/>
            <person name="Lauterbach L."/>
            <person name="Steele A.D."/>
            <person name="Gui C."/>
            <person name="Meng S."/>
            <person name="Li G."/>
            <person name="Viehrig K."/>
            <person name="Ye F."/>
            <person name="Su P."/>
            <person name="Kiefer A.F."/>
            <person name="Nichols A."/>
            <person name="Cepeda A.J."/>
            <person name="Yan W."/>
            <person name="Fan B."/>
            <person name="Jiang Y."/>
            <person name="Adhikari A."/>
            <person name="Zheng C.-J."/>
            <person name="Schuster L."/>
            <person name="Cowan T.M."/>
            <person name="Smanski M.J."/>
            <person name="Chevrette M.G."/>
            <person name="De Carvalho L.P.S."/>
            <person name="Shen B."/>
        </authorList>
    </citation>
    <scope>NUCLEOTIDE SEQUENCE [LARGE SCALE GENOMIC DNA]</scope>
    <source>
        <strain evidence="3 4">NPDC019275</strain>
    </source>
</reference>
<dbReference type="Pfam" id="PF01243">
    <property type="entry name" value="PNPOx_N"/>
    <property type="match status" value="1"/>
</dbReference>
<dbReference type="PANTHER" id="PTHR35176">
    <property type="entry name" value="HEME OXYGENASE HI_0854-RELATED"/>
    <property type="match status" value="1"/>
</dbReference>
<evidence type="ECO:0000259" key="2">
    <source>
        <dbReference type="Pfam" id="PF01243"/>
    </source>
</evidence>
<dbReference type="Proteomes" id="UP001611415">
    <property type="component" value="Unassembled WGS sequence"/>
</dbReference>
<evidence type="ECO:0000313" key="3">
    <source>
        <dbReference type="EMBL" id="MFI2478345.1"/>
    </source>
</evidence>
<name>A0ABW7XB48_9NOCA</name>
<sequence>MVRRLTTTEISELLATDAVARLATVDVDGYPHVIPIWFLWVADVFYLTSYPDRPHLERIRNNPRVGLVIDLEDPLRADGERPNRQVRIVGDATLSVDTDGTWTKRIRWKYMDRTVAPGAAERNPNRERILITVRPHDVTAVASI</sequence>
<organism evidence="3 4">
    <name type="scientific">Nocardia xishanensis</name>
    <dbReference type="NCBI Taxonomy" id="238964"/>
    <lineage>
        <taxon>Bacteria</taxon>
        <taxon>Bacillati</taxon>
        <taxon>Actinomycetota</taxon>
        <taxon>Actinomycetes</taxon>
        <taxon>Mycobacteriales</taxon>
        <taxon>Nocardiaceae</taxon>
        <taxon>Nocardia</taxon>
    </lineage>
</organism>
<dbReference type="PANTHER" id="PTHR35176:SF6">
    <property type="entry name" value="HEME OXYGENASE HI_0854-RELATED"/>
    <property type="match status" value="1"/>
</dbReference>
<dbReference type="SUPFAM" id="SSF50475">
    <property type="entry name" value="FMN-binding split barrel"/>
    <property type="match status" value="1"/>
</dbReference>
<dbReference type="InterPro" id="IPR052019">
    <property type="entry name" value="F420H2_bilvrd_red/Heme_oxyg"/>
</dbReference>
<proteinExistence type="predicted"/>
<accession>A0ABW7XB48</accession>
<evidence type="ECO:0000256" key="1">
    <source>
        <dbReference type="ARBA" id="ARBA00023002"/>
    </source>
</evidence>
<keyword evidence="1" id="KW-0560">Oxidoreductase</keyword>
<dbReference type="InterPro" id="IPR011576">
    <property type="entry name" value="Pyridox_Oxase_N"/>
</dbReference>
<dbReference type="InterPro" id="IPR012349">
    <property type="entry name" value="Split_barrel_FMN-bd"/>
</dbReference>
<dbReference type="RefSeq" id="WP_397095845.1">
    <property type="nucleotide sequence ID" value="NZ_JBIRYO010000037.1"/>
</dbReference>
<evidence type="ECO:0000313" key="4">
    <source>
        <dbReference type="Proteomes" id="UP001611415"/>
    </source>
</evidence>
<keyword evidence="4" id="KW-1185">Reference proteome</keyword>
<dbReference type="Gene3D" id="2.30.110.10">
    <property type="entry name" value="Electron Transport, Fmn-binding Protein, Chain A"/>
    <property type="match status" value="1"/>
</dbReference>
<gene>
    <name evidence="3" type="ORF">ACH49W_33735</name>
</gene>
<dbReference type="EMBL" id="JBIRYO010000037">
    <property type="protein sequence ID" value="MFI2478345.1"/>
    <property type="molecule type" value="Genomic_DNA"/>
</dbReference>
<protein>
    <submittedName>
        <fullName evidence="3">Pyridoxamine 5'-phosphate oxidase family protein</fullName>
    </submittedName>
</protein>
<comment type="caution">
    <text evidence="3">The sequence shown here is derived from an EMBL/GenBank/DDBJ whole genome shotgun (WGS) entry which is preliminary data.</text>
</comment>